<accession>A0ACB7XZ77</accession>
<proteinExistence type="predicted"/>
<gene>
    <name evidence="1" type="ORF">Vadar_008773</name>
</gene>
<evidence type="ECO:0000313" key="1">
    <source>
        <dbReference type="EMBL" id="KAH7846020.1"/>
    </source>
</evidence>
<keyword evidence="2" id="KW-1185">Reference proteome</keyword>
<organism evidence="1 2">
    <name type="scientific">Vaccinium darrowii</name>
    <dbReference type="NCBI Taxonomy" id="229202"/>
    <lineage>
        <taxon>Eukaryota</taxon>
        <taxon>Viridiplantae</taxon>
        <taxon>Streptophyta</taxon>
        <taxon>Embryophyta</taxon>
        <taxon>Tracheophyta</taxon>
        <taxon>Spermatophyta</taxon>
        <taxon>Magnoliopsida</taxon>
        <taxon>eudicotyledons</taxon>
        <taxon>Gunneridae</taxon>
        <taxon>Pentapetalae</taxon>
        <taxon>asterids</taxon>
        <taxon>Ericales</taxon>
        <taxon>Ericaceae</taxon>
        <taxon>Vaccinioideae</taxon>
        <taxon>Vaccinieae</taxon>
        <taxon>Vaccinium</taxon>
    </lineage>
</organism>
<sequence>MFSPACEVLLNIKEDGTCYKDRGAANAAHRTLTSFEFVFILHLMHEIMKITDVLCQALQRKTQDLINALHLVSSTKSFLQKLRDEGWDPLIAKVRSFCVARTMDIPDMSVRYIPRQGRARGHQDEFTIEHYYQRDVFCSSAVGIQFLTSDPPPNLLSFGGIF</sequence>
<dbReference type="EMBL" id="CM037155">
    <property type="protein sequence ID" value="KAH7846020.1"/>
    <property type="molecule type" value="Genomic_DNA"/>
</dbReference>
<dbReference type="Proteomes" id="UP000828048">
    <property type="component" value="Chromosome 5"/>
</dbReference>
<evidence type="ECO:0000313" key="2">
    <source>
        <dbReference type="Proteomes" id="UP000828048"/>
    </source>
</evidence>
<name>A0ACB7XZ77_9ERIC</name>
<reference evidence="1 2" key="1">
    <citation type="journal article" date="2021" name="Hortic Res">
        <title>High-quality reference genome and annotation aids understanding of berry development for evergreen blueberry (Vaccinium darrowii).</title>
        <authorList>
            <person name="Yu J."/>
            <person name="Hulse-Kemp A.M."/>
            <person name="Babiker E."/>
            <person name="Staton M."/>
        </authorList>
    </citation>
    <scope>NUCLEOTIDE SEQUENCE [LARGE SCALE GENOMIC DNA]</scope>
    <source>
        <strain evidence="2">cv. NJ 8807/NJ 8810</strain>
        <tissue evidence="1">Young leaf</tissue>
    </source>
</reference>
<protein>
    <submittedName>
        <fullName evidence="1">Uncharacterized protein</fullName>
    </submittedName>
</protein>
<comment type="caution">
    <text evidence="1">The sequence shown here is derived from an EMBL/GenBank/DDBJ whole genome shotgun (WGS) entry which is preliminary data.</text>
</comment>